<reference evidence="2 3" key="1">
    <citation type="submission" date="2013-05" db="EMBL/GenBank/DDBJ databases">
        <title>The Genome Sequence of Corynebacterium pyruviciproducens 1773O (ATCC BAA-1742).</title>
        <authorList>
            <consortium name="The Broad Institute Genomics Platform"/>
            <person name="Earl A."/>
            <person name="Ward D."/>
            <person name="Feldgarden M."/>
            <person name="Gevers D."/>
            <person name="Tong J."/>
            <person name="Walker B."/>
            <person name="Young S."/>
            <person name="Zeng Q."/>
            <person name="Gargeya S."/>
            <person name="Fitzgerald M."/>
            <person name="Haas B."/>
            <person name="Abouelleil A."/>
            <person name="Allen A.W."/>
            <person name="Alvarado L."/>
            <person name="Arachchi H.M."/>
            <person name="Berlin A.M."/>
            <person name="Chapman S.B."/>
            <person name="Gainer-Dewar J."/>
            <person name="Goldberg J."/>
            <person name="Griggs A."/>
            <person name="Gujja S."/>
            <person name="Hansen M."/>
            <person name="Howarth C."/>
            <person name="Imamovic A."/>
            <person name="Ireland A."/>
            <person name="Larimer J."/>
            <person name="McCowan C."/>
            <person name="Murphy C."/>
            <person name="Pearson M."/>
            <person name="Poon T.W."/>
            <person name="Priest M."/>
            <person name="Roberts A."/>
            <person name="Saif S."/>
            <person name="Shea T."/>
            <person name="Sisk P."/>
            <person name="Sykes S."/>
            <person name="Wortman J."/>
            <person name="Nusbaum C."/>
            <person name="Birren B."/>
        </authorList>
    </citation>
    <scope>NUCLEOTIDE SEQUENCE [LARGE SCALE GENOMIC DNA]</scope>
    <source>
        <strain evidence="2 3">ATCC BAA-1742</strain>
    </source>
</reference>
<protein>
    <submittedName>
        <fullName evidence="2">Uncharacterized protein</fullName>
    </submittedName>
</protein>
<evidence type="ECO:0000256" key="1">
    <source>
        <dbReference type="SAM" id="MobiDB-lite"/>
    </source>
</evidence>
<dbReference type="AlphaFoldDB" id="S2ZYZ0"/>
<sequence length="98" mass="10061">MSLWLSPTRMASLTKSPVVVDVLPDPPSVTEGTVADTVHAGDPTKLDDKVTNPADGMSGVVKGKDGNEAPGAEVTVDPETSEITVTVPKGTDPGDYTV</sequence>
<dbReference type="HOGENOM" id="CLU_2328979_0_0_11"/>
<dbReference type="EMBL" id="ATBY01000013">
    <property type="protein sequence ID" value="EPD69294.1"/>
    <property type="molecule type" value="Genomic_DNA"/>
</dbReference>
<keyword evidence="3" id="KW-1185">Reference proteome</keyword>
<accession>S2ZYZ0</accession>
<comment type="caution">
    <text evidence="2">The sequence shown here is derived from an EMBL/GenBank/DDBJ whole genome shotgun (WGS) entry which is preliminary data.</text>
</comment>
<evidence type="ECO:0000313" key="3">
    <source>
        <dbReference type="Proteomes" id="UP000014408"/>
    </source>
</evidence>
<dbReference type="STRING" id="1125779.HMPREF1219_01161"/>
<proteinExistence type="predicted"/>
<dbReference type="PATRIC" id="fig|1125779.3.peg.1142"/>
<dbReference type="Proteomes" id="UP000014408">
    <property type="component" value="Unassembled WGS sequence"/>
</dbReference>
<gene>
    <name evidence="2" type="ORF">HMPREF1219_01161</name>
</gene>
<name>S2ZYZ0_9CORY</name>
<organism evidence="2 3">
    <name type="scientific">Corynebacterium pyruviciproducens ATCC BAA-1742</name>
    <dbReference type="NCBI Taxonomy" id="1125779"/>
    <lineage>
        <taxon>Bacteria</taxon>
        <taxon>Bacillati</taxon>
        <taxon>Actinomycetota</taxon>
        <taxon>Actinomycetes</taxon>
        <taxon>Mycobacteriales</taxon>
        <taxon>Corynebacteriaceae</taxon>
        <taxon>Corynebacterium</taxon>
    </lineage>
</organism>
<evidence type="ECO:0000313" key="2">
    <source>
        <dbReference type="EMBL" id="EPD69294.1"/>
    </source>
</evidence>
<feature type="region of interest" description="Disordered" evidence="1">
    <location>
        <begin position="31"/>
        <end position="77"/>
    </location>
</feature>